<keyword evidence="2" id="KW-1185">Reference proteome</keyword>
<dbReference type="EMBL" id="BGZK01000416">
    <property type="protein sequence ID" value="GBP42318.1"/>
    <property type="molecule type" value="Genomic_DNA"/>
</dbReference>
<reference evidence="1 2" key="1">
    <citation type="journal article" date="2019" name="Commun. Biol.">
        <title>The bagworm genome reveals a unique fibroin gene that provides high tensile strength.</title>
        <authorList>
            <person name="Kono N."/>
            <person name="Nakamura H."/>
            <person name="Ohtoshi R."/>
            <person name="Tomita M."/>
            <person name="Numata K."/>
            <person name="Arakawa K."/>
        </authorList>
    </citation>
    <scope>NUCLEOTIDE SEQUENCE [LARGE SCALE GENOMIC DNA]</scope>
</reference>
<comment type="caution">
    <text evidence="1">The sequence shown here is derived from an EMBL/GenBank/DDBJ whole genome shotgun (WGS) entry which is preliminary data.</text>
</comment>
<evidence type="ECO:0000313" key="2">
    <source>
        <dbReference type="Proteomes" id="UP000299102"/>
    </source>
</evidence>
<evidence type="ECO:0000313" key="1">
    <source>
        <dbReference type="EMBL" id="GBP42318.1"/>
    </source>
</evidence>
<protein>
    <submittedName>
        <fullName evidence="1">Uncharacterized protein</fullName>
    </submittedName>
</protein>
<dbReference type="AlphaFoldDB" id="A0A4C1VT79"/>
<dbReference type="Proteomes" id="UP000299102">
    <property type="component" value="Unassembled WGS sequence"/>
</dbReference>
<sequence length="88" mass="10226">MAVLREAVAPTTVGRGARGDHVLARRTDMRFFFNAESRCSGTYIKKYIWPNQNGRHSRAYLLSKYVMHMRHSLEELRALLSTAYLSHR</sequence>
<proteinExistence type="predicted"/>
<gene>
    <name evidence="1" type="ORF">EVAR_29574_1</name>
</gene>
<accession>A0A4C1VT79</accession>
<name>A0A4C1VT79_EUMVA</name>
<organism evidence="1 2">
    <name type="scientific">Eumeta variegata</name>
    <name type="common">Bagworm moth</name>
    <name type="synonym">Eumeta japonica</name>
    <dbReference type="NCBI Taxonomy" id="151549"/>
    <lineage>
        <taxon>Eukaryota</taxon>
        <taxon>Metazoa</taxon>
        <taxon>Ecdysozoa</taxon>
        <taxon>Arthropoda</taxon>
        <taxon>Hexapoda</taxon>
        <taxon>Insecta</taxon>
        <taxon>Pterygota</taxon>
        <taxon>Neoptera</taxon>
        <taxon>Endopterygota</taxon>
        <taxon>Lepidoptera</taxon>
        <taxon>Glossata</taxon>
        <taxon>Ditrysia</taxon>
        <taxon>Tineoidea</taxon>
        <taxon>Psychidae</taxon>
        <taxon>Oiketicinae</taxon>
        <taxon>Eumeta</taxon>
    </lineage>
</organism>